<evidence type="ECO:0000313" key="1">
    <source>
        <dbReference type="EMBL" id="BBO34135.1"/>
    </source>
</evidence>
<dbReference type="CDD" id="cd02440">
    <property type="entry name" value="AdoMet_MTases"/>
    <property type="match status" value="1"/>
</dbReference>
<name>A0A5K7XCM8_9BACT</name>
<organism evidence="1 2">
    <name type="scientific">Lacipirellula parvula</name>
    <dbReference type="NCBI Taxonomy" id="2650471"/>
    <lineage>
        <taxon>Bacteria</taxon>
        <taxon>Pseudomonadati</taxon>
        <taxon>Planctomycetota</taxon>
        <taxon>Planctomycetia</taxon>
        <taxon>Pirellulales</taxon>
        <taxon>Lacipirellulaceae</taxon>
        <taxon>Lacipirellula</taxon>
    </lineage>
</organism>
<dbReference type="InterPro" id="IPR029063">
    <property type="entry name" value="SAM-dependent_MTases_sf"/>
</dbReference>
<dbReference type="Pfam" id="PF13489">
    <property type="entry name" value="Methyltransf_23"/>
    <property type="match status" value="1"/>
</dbReference>
<dbReference type="Proteomes" id="UP000326837">
    <property type="component" value="Chromosome"/>
</dbReference>
<dbReference type="SUPFAM" id="SSF53335">
    <property type="entry name" value="S-adenosyl-L-methionine-dependent methyltransferases"/>
    <property type="match status" value="1"/>
</dbReference>
<proteinExistence type="predicted"/>
<sequence>MAGAHSPSWFETRRQHLDPVGLPRDLLHNAAQVNAVEKHFSPLLKNPAVRDAMMRDEVPIPATDDREGYFDDRHLSYWLSGYEDMQVIRQMIPDSALSRVLDFGGASGRFARHVILADRAASVTIAELNVNHVAWVDQHFGPSVRAVKVSPYPYCPVADNSMTLCVGMSVFTHIDSYETGWLAEIHRVLDEGGYAFLTIHSEHTWGVLDEHTGVRRTLANCPSFASAWERGKPMPAERMVFTYNEDSIEHNCNVFAHTDYIRRCWGKWFDIVEIAPGAHHGFQTVVVLRKRTKMRLAAAG</sequence>
<dbReference type="AlphaFoldDB" id="A0A5K7XCM8"/>
<evidence type="ECO:0008006" key="3">
    <source>
        <dbReference type="Google" id="ProtNLM"/>
    </source>
</evidence>
<keyword evidence="2" id="KW-1185">Reference proteome</keyword>
<dbReference type="EMBL" id="AP021861">
    <property type="protein sequence ID" value="BBO34135.1"/>
    <property type="molecule type" value="Genomic_DNA"/>
</dbReference>
<dbReference type="KEGG" id="lpav:PLANPX_3747"/>
<reference evidence="2" key="1">
    <citation type="submission" date="2019-10" db="EMBL/GenBank/DDBJ databases">
        <title>Lacipirellula parvula gen. nov., sp. nov., representing a lineage of planctomycetes widespread in freshwater anoxic habitats, and description of the family Lacipirellulaceae.</title>
        <authorList>
            <person name="Dedysh S.N."/>
            <person name="Kulichevskaya I.S."/>
            <person name="Beletsky A.V."/>
            <person name="Rakitin A.L."/>
            <person name="Mardanov A.V."/>
            <person name="Ivanova A.A."/>
            <person name="Saltykova V.X."/>
            <person name="Rijpstra W.I.C."/>
            <person name="Sinninghe Damste J.S."/>
            <person name="Ravin N.V."/>
        </authorList>
    </citation>
    <scope>NUCLEOTIDE SEQUENCE [LARGE SCALE GENOMIC DNA]</scope>
    <source>
        <strain evidence="2">PX69</strain>
    </source>
</reference>
<dbReference type="Gene3D" id="3.40.50.150">
    <property type="entry name" value="Vaccinia Virus protein VP39"/>
    <property type="match status" value="1"/>
</dbReference>
<accession>A0A5K7XCM8</accession>
<gene>
    <name evidence="1" type="ORF">PLANPX_3747</name>
</gene>
<dbReference type="RefSeq" id="WP_172992114.1">
    <property type="nucleotide sequence ID" value="NZ_AP021861.1"/>
</dbReference>
<evidence type="ECO:0000313" key="2">
    <source>
        <dbReference type="Proteomes" id="UP000326837"/>
    </source>
</evidence>
<protein>
    <recommendedName>
        <fullName evidence="3">Methyltransferase type 11 domain-containing protein</fullName>
    </recommendedName>
</protein>